<evidence type="ECO:0000313" key="2">
    <source>
        <dbReference type="EMBL" id="QDT12939.1"/>
    </source>
</evidence>
<organism evidence="2 3">
    <name type="scientific">Stieleria marina</name>
    <dbReference type="NCBI Taxonomy" id="1930275"/>
    <lineage>
        <taxon>Bacteria</taxon>
        <taxon>Pseudomonadati</taxon>
        <taxon>Planctomycetota</taxon>
        <taxon>Planctomycetia</taxon>
        <taxon>Pirellulales</taxon>
        <taxon>Pirellulaceae</taxon>
        <taxon>Stieleria</taxon>
    </lineage>
</organism>
<gene>
    <name evidence="2" type="ORF">K239x_49540</name>
</gene>
<dbReference type="AlphaFoldDB" id="A0A517P0P1"/>
<protein>
    <submittedName>
        <fullName evidence="2">Uncharacterized protein</fullName>
    </submittedName>
</protein>
<keyword evidence="3" id="KW-1185">Reference proteome</keyword>
<evidence type="ECO:0000313" key="3">
    <source>
        <dbReference type="Proteomes" id="UP000319817"/>
    </source>
</evidence>
<dbReference type="EMBL" id="CP036526">
    <property type="protein sequence ID" value="QDT12939.1"/>
    <property type="molecule type" value="Genomic_DNA"/>
</dbReference>
<sequence length="395" mass="44934" precursor="true">MIHFSRVAACFFVMACGLVSVALSQEAGKPTGPNKKSTAAADQIATFFEDAHDSLSSALELFDDSQKRPSENELPFYDLLSRTKESQQEKVGGYLDAAGEAMGVSSISVRRQRIRVLRETIQETQRNLTVYKRKRISAPKETYNPLITTKSGYDKKIKEGEETILLSDQKIESEKERLVKDFARIGMRLDPVEVDELLDSITGDEFVRVTIVFDNAKRFAAELERLTNESGEDLEAAKQYYGVYLMLLHSMSRLQEKFVQNVDEVYFPKLDGFIDQARQNMNEAEEAIKQGGDKQILRNNIVSNQLTYDAAILYKDGLKEQRRQMLEANVACKRNILTAENTYKTVALSKDLSDLMSVSRRAFDSITGLSIPDLRPFRNERMRDAFSEITRELRK</sequence>
<feature type="chain" id="PRO_5021840593" evidence="1">
    <location>
        <begin position="23"/>
        <end position="395"/>
    </location>
</feature>
<proteinExistence type="predicted"/>
<dbReference type="RefSeq" id="WP_145420753.1">
    <property type="nucleotide sequence ID" value="NZ_CP036526.1"/>
</dbReference>
<dbReference type="OrthoDB" id="257356at2"/>
<dbReference type="Proteomes" id="UP000319817">
    <property type="component" value="Chromosome"/>
</dbReference>
<feature type="signal peptide" evidence="1">
    <location>
        <begin position="1"/>
        <end position="22"/>
    </location>
</feature>
<keyword evidence="1" id="KW-0732">Signal</keyword>
<evidence type="ECO:0000256" key="1">
    <source>
        <dbReference type="SAM" id="SignalP"/>
    </source>
</evidence>
<name>A0A517P0P1_9BACT</name>
<reference evidence="2 3" key="1">
    <citation type="submission" date="2019-02" db="EMBL/GenBank/DDBJ databases">
        <title>Deep-cultivation of Planctomycetes and their phenomic and genomic characterization uncovers novel biology.</title>
        <authorList>
            <person name="Wiegand S."/>
            <person name="Jogler M."/>
            <person name="Boedeker C."/>
            <person name="Pinto D."/>
            <person name="Vollmers J."/>
            <person name="Rivas-Marin E."/>
            <person name="Kohn T."/>
            <person name="Peeters S.H."/>
            <person name="Heuer A."/>
            <person name="Rast P."/>
            <person name="Oberbeckmann S."/>
            <person name="Bunk B."/>
            <person name="Jeske O."/>
            <person name="Meyerdierks A."/>
            <person name="Storesund J.E."/>
            <person name="Kallscheuer N."/>
            <person name="Luecker S."/>
            <person name="Lage O.M."/>
            <person name="Pohl T."/>
            <person name="Merkel B.J."/>
            <person name="Hornburger P."/>
            <person name="Mueller R.-W."/>
            <person name="Bruemmer F."/>
            <person name="Labrenz M."/>
            <person name="Spormann A.M."/>
            <person name="Op den Camp H."/>
            <person name="Overmann J."/>
            <person name="Amann R."/>
            <person name="Jetten M.S.M."/>
            <person name="Mascher T."/>
            <person name="Medema M.H."/>
            <person name="Devos D.P."/>
            <person name="Kaster A.-K."/>
            <person name="Ovreas L."/>
            <person name="Rohde M."/>
            <person name="Galperin M.Y."/>
            <person name="Jogler C."/>
        </authorList>
    </citation>
    <scope>NUCLEOTIDE SEQUENCE [LARGE SCALE GENOMIC DNA]</scope>
    <source>
        <strain evidence="2 3">K23_9</strain>
    </source>
</reference>
<accession>A0A517P0P1</accession>